<accession>A0A8S3PRE6</accession>
<reference evidence="2" key="1">
    <citation type="submission" date="2021-03" db="EMBL/GenBank/DDBJ databases">
        <authorList>
            <person name="Bekaert M."/>
        </authorList>
    </citation>
    <scope>NUCLEOTIDE SEQUENCE</scope>
</reference>
<feature type="domain" description="C1q" evidence="1">
    <location>
        <begin position="148"/>
        <end position="277"/>
    </location>
</feature>
<evidence type="ECO:0000313" key="3">
    <source>
        <dbReference type="Proteomes" id="UP000683360"/>
    </source>
</evidence>
<name>A0A8S3PRE6_MYTED</name>
<dbReference type="Pfam" id="PF00386">
    <property type="entry name" value="C1q"/>
    <property type="match status" value="1"/>
</dbReference>
<proteinExistence type="predicted"/>
<evidence type="ECO:0000313" key="2">
    <source>
        <dbReference type="EMBL" id="CAG2186306.1"/>
    </source>
</evidence>
<protein>
    <recommendedName>
        <fullName evidence="1">C1q domain-containing protein</fullName>
    </recommendedName>
</protein>
<keyword evidence="3" id="KW-1185">Reference proteome</keyword>
<dbReference type="InterPro" id="IPR008983">
    <property type="entry name" value="Tumour_necrosis_fac-like_dom"/>
</dbReference>
<dbReference type="SUPFAM" id="SSF49842">
    <property type="entry name" value="TNF-like"/>
    <property type="match status" value="1"/>
</dbReference>
<evidence type="ECO:0000259" key="1">
    <source>
        <dbReference type="SMART" id="SM00110"/>
    </source>
</evidence>
<dbReference type="InterPro" id="IPR001073">
    <property type="entry name" value="C1q_dom"/>
</dbReference>
<dbReference type="AlphaFoldDB" id="A0A8S3PRE6"/>
<dbReference type="EMBL" id="CAJPWZ010000127">
    <property type="protein sequence ID" value="CAG2186306.1"/>
    <property type="molecule type" value="Genomic_DNA"/>
</dbReference>
<dbReference type="SMART" id="SM00110">
    <property type="entry name" value="C1Q"/>
    <property type="match status" value="1"/>
</dbReference>
<dbReference type="Gene3D" id="2.60.120.40">
    <property type="match status" value="1"/>
</dbReference>
<organism evidence="2 3">
    <name type="scientific">Mytilus edulis</name>
    <name type="common">Blue mussel</name>
    <dbReference type="NCBI Taxonomy" id="6550"/>
    <lineage>
        <taxon>Eukaryota</taxon>
        <taxon>Metazoa</taxon>
        <taxon>Spiralia</taxon>
        <taxon>Lophotrochozoa</taxon>
        <taxon>Mollusca</taxon>
        <taxon>Bivalvia</taxon>
        <taxon>Autobranchia</taxon>
        <taxon>Pteriomorphia</taxon>
        <taxon>Mytilida</taxon>
        <taxon>Mytiloidea</taxon>
        <taxon>Mytilidae</taxon>
        <taxon>Mytilinae</taxon>
        <taxon>Mytilus</taxon>
    </lineage>
</organism>
<comment type="caution">
    <text evidence="2">The sequence shown here is derived from an EMBL/GenBank/DDBJ whole genome shotgun (WGS) entry which is preliminary data.</text>
</comment>
<gene>
    <name evidence="2" type="ORF">MEDL_1851</name>
</gene>
<sequence length="284" mass="31938">MEIELQVVKNNTKHLNELQRNKSLLVDQEITSLKQLGSIQPLQEIKTLQQTVQTISAQTNSLSMKERAHSQDFLALYNMTTHSLHELEVRTQSIGTELSNIQSDFMMKFDETENRDNLTLAHLHDIERKSEATENRTNLTFSQIQQQIKDSTEQVAITAQLTSSDTSAGAILKFDDVKLSVGISNHSEYKRTGKFICERKGLYMISASITSDKTGAYYTIYLNGKPMSETYIVHNSNNPSIMRYNGAVVLALQLSSNDSVWVYKSGSSTAYGGLWSTLTIVKIK</sequence>
<dbReference type="Proteomes" id="UP000683360">
    <property type="component" value="Unassembled WGS sequence"/>
</dbReference>
<dbReference type="OrthoDB" id="6189955at2759"/>